<protein>
    <submittedName>
        <fullName evidence="2">Uncharacterized protein</fullName>
    </submittedName>
</protein>
<dbReference type="AlphaFoldDB" id="A0ABD1SKN8"/>
<dbReference type="Proteomes" id="UP001604277">
    <property type="component" value="Unassembled WGS sequence"/>
</dbReference>
<gene>
    <name evidence="1" type="ORF">Fot_35130</name>
    <name evidence="2" type="ORF">Fot_35137</name>
</gene>
<reference evidence="3" key="2">
    <citation type="submission" date="2024-07" db="EMBL/GenBank/DDBJ databases">
        <title>Two chromosome-level genome assemblies of Korean endemic species Abeliophyllum distichum and Forsythia ovata (Oleaceae).</title>
        <authorList>
            <person name="Jang H."/>
        </authorList>
    </citation>
    <scope>NUCLEOTIDE SEQUENCE [LARGE SCALE GENOMIC DNA]</scope>
</reference>
<evidence type="ECO:0000313" key="1">
    <source>
        <dbReference type="EMBL" id="KAL2501282.1"/>
    </source>
</evidence>
<name>A0ABD1SKN8_9LAMI</name>
<organism evidence="2 3">
    <name type="scientific">Forsythia ovata</name>
    <dbReference type="NCBI Taxonomy" id="205694"/>
    <lineage>
        <taxon>Eukaryota</taxon>
        <taxon>Viridiplantae</taxon>
        <taxon>Streptophyta</taxon>
        <taxon>Embryophyta</taxon>
        <taxon>Tracheophyta</taxon>
        <taxon>Spermatophyta</taxon>
        <taxon>Magnoliopsida</taxon>
        <taxon>eudicotyledons</taxon>
        <taxon>Gunneridae</taxon>
        <taxon>Pentapetalae</taxon>
        <taxon>asterids</taxon>
        <taxon>lamiids</taxon>
        <taxon>Lamiales</taxon>
        <taxon>Oleaceae</taxon>
        <taxon>Forsythieae</taxon>
        <taxon>Forsythia</taxon>
    </lineage>
</organism>
<keyword evidence="3" id="KW-1185">Reference proteome</keyword>
<accession>A0ABD1SKN8</accession>
<dbReference type="EMBL" id="JBFOLJ010000010">
    <property type="protein sequence ID" value="KAL2501282.1"/>
    <property type="molecule type" value="Genomic_DNA"/>
</dbReference>
<reference evidence="2" key="1">
    <citation type="submission" date="2024-07" db="EMBL/GenBank/DDBJ databases">
        <title>Two chromosome-level genome assemblies of Korean endemic species Abeliophyllum distichum and Forsythia ovata (Oleaceae).</title>
        <authorList>
            <person name="Mun J.H."/>
        </authorList>
    </citation>
    <scope>NUCLEOTIDE SEQUENCE</scope>
    <source>
        <strain evidence="2">KNKB202402200001</strain>
        <tissue evidence="2">Leaf</tissue>
    </source>
</reference>
<comment type="caution">
    <text evidence="2">The sequence shown here is derived from an EMBL/GenBank/DDBJ whole genome shotgun (WGS) entry which is preliminary data.</text>
</comment>
<sequence length="113" mass="13025">MLPDYLAKAVTTVDSFWTKGWVRYSVLASPGHKLTAAKALAVRSMMLIEEVETSVRDMELTNRNTDTALRNTQKIVKDMDHFQERDAWLQGSLNESKKELRVLTKEKNKLKQE</sequence>
<dbReference type="EMBL" id="JBFOLJ010000010">
    <property type="protein sequence ID" value="KAL2501289.1"/>
    <property type="molecule type" value="Genomic_DNA"/>
</dbReference>
<evidence type="ECO:0000313" key="3">
    <source>
        <dbReference type="Proteomes" id="UP001604277"/>
    </source>
</evidence>
<proteinExistence type="predicted"/>
<evidence type="ECO:0000313" key="2">
    <source>
        <dbReference type="EMBL" id="KAL2501289.1"/>
    </source>
</evidence>